<gene>
    <name evidence="3" type="ORF">JFN87_20135</name>
</gene>
<dbReference type="EMBL" id="JAGIQL010000086">
    <property type="protein sequence ID" value="MBP0459785.1"/>
    <property type="molecule type" value="Genomic_DNA"/>
</dbReference>
<reference evidence="3" key="1">
    <citation type="submission" date="2021-03" db="EMBL/GenBank/DDBJ databases">
        <title>Whole genome sequence of Streptomyces bomunensis MMS17-BM035.</title>
        <authorList>
            <person name="Lee J.H."/>
        </authorList>
    </citation>
    <scope>NUCLEOTIDE SEQUENCE</scope>
    <source>
        <strain evidence="3">MMS17-BM035</strain>
    </source>
</reference>
<organism evidence="3 4">
    <name type="scientific">Streptomyces montanisoli</name>
    <dbReference type="NCBI Taxonomy" id="2798581"/>
    <lineage>
        <taxon>Bacteria</taxon>
        <taxon>Bacillati</taxon>
        <taxon>Actinomycetota</taxon>
        <taxon>Actinomycetes</taxon>
        <taxon>Kitasatosporales</taxon>
        <taxon>Streptomycetaceae</taxon>
        <taxon>Streptomyces</taxon>
    </lineage>
</organism>
<dbReference type="Gene3D" id="3.30.450.180">
    <property type="match status" value="1"/>
</dbReference>
<dbReference type="Gene3D" id="1.10.260.40">
    <property type="entry name" value="lambda repressor-like DNA-binding domains"/>
    <property type="match status" value="1"/>
</dbReference>
<sequence length="299" mass="32323">MAATEFGRTVRRWRDRVPPEVAGLPAGGHRRAAGLRREELALLAGISVDYVTRLEQGRATNPSEQVVEALARALRLSPPERAHLFHVAGLVPPGRGTVPASLTPGVQRMLDRLTGTPVAVFDAAWTLLLANPLYSALMGDQSLLRDNERNGVRRNFLGPAGRVRHTEQSRRALQEALVGDLRATASRYPSDRRLSRLIAELRADSGRFAELWDAGVVGGEPESRKTVDHPQVGALTLDCDVLTVEGADLRIMVYTAEPGTADADQIDLLAVLGTQTLGGEHREASDAAPLGEHRPGLSR</sequence>
<accession>A0A940MGU4</accession>
<comment type="caution">
    <text evidence="3">The sequence shown here is derived from an EMBL/GenBank/DDBJ whole genome shotgun (WGS) entry which is preliminary data.</text>
</comment>
<dbReference type="InterPro" id="IPR001387">
    <property type="entry name" value="Cro/C1-type_HTH"/>
</dbReference>
<dbReference type="Pfam" id="PF13560">
    <property type="entry name" value="HTH_31"/>
    <property type="match status" value="1"/>
</dbReference>
<dbReference type="InterPro" id="IPR010982">
    <property type="entry name" value="Lambda_DNA-bd_dom_sf"/>
</dbReference>
<dbReference type="RefSeq" id="WP_209341895.1">
    <property type="nucleotide sequence ID" value="NZ_JAGIQL010000086.1"/>
</dbReference>
<evidence type="ECO:0000259" key="2">
    <source>
        <dbReference type="PROSITE" id="PS50943"/>
    </source>
</evidence>
<dbReference type="Pfam" id="PF17765">
    <property type="entry name" value="MLTR_LBD"/>
    <property type="match status" value="1"/>
</dbReference>
<protein>
    <submittedName>
        <fullName evidence="3">Helix-turn-helix domain-containing protein</fullName>
    </submittedName>
</protein>
<dbReference type="SUPFAM" id="SSF47413">
    <property type="entry name" value="lambda repressor-like DNA-binding domains"/>
    <property type="match status" value="1"/>
</dbReference>
<dbReference type="PANTHER" id="PTHR35010">
    <property type="entry name" value="BLL4672 PROTEIN-RELATED"/>
    <property type="match status" value="1"/>
</dbReference>
<dbReference type="GO" id="GO:0003677">
    <property type="term" value="F:DNA binding"/>
    <property type="evidence" value="ECO:0007669"/>
    <property type="project" value="InterPro"/>
</dbReference>
<evidence type="ECO:0000313" key="4">
    <source>
        <dbReference type="Proteomes" id="UP000670475"/>
    </source>
</evidence>
<proteinExistence type="predicted"/>
<dbReference type="SMART" id="SM00530">
    <property type="entry name" value="HTH_XRE"/>
    <property type="match status" value="1"/>
</dbReference>
<feature type="domain" description="HTH cro/C1-type" evidence="2">
    <location>
        <begin position="30"/>
        <end position="81"/>
    </location>
</feature>
<dbReference type="InterPro" id="IPR041413">
    <property type="entry name" value="MLTR_LBD"/>
</dbReference>
<evidence type="ECO:0000256" key="1">
    <source>
        <dbReference type="SAM" id="MobiDB-lite"/>
    </source>
</evidence>
<keyword evidence="4" id="KW-1185">Reference proteome</keyword>
<dbReference type="PANTHER" id="PTHR35010:SF2">
    <property type="entry name" value="BLL4672 PROTEIN"/>
    <property type="match status" value="1"/>
</dbReference>
<dbReference type="CDD" id="cd00093">
    <property type="entry name" value="HTH_XRE"/>
    <property type="match status" value="1"/>
</dbReference>
<evidence type="ECO:0000313" key="3">
    <source>
        <dbReference type="EMBL" id="MBP0459785.1"/>
    </source>
</evidence>
<dbReference type="AlphaFoldDB" id="A0A940MGU4"/>
<name>A0A940MGU4_9ACTN</name>
<dbReference type="PROSITE" id="PS50943">
    <property type="entry name" value="HTH_CROC1"/>
    <property type="match status" value="1"/>
</dbReference>
<dbReference type="Proteomes" id="UP000670475">
    <property type="component" value="Unassembled WGS sequence"/>
</dbReference>
<feature type="region of interest" description="Disordered" evidence="1">
    <location>
        <begin position="280"/>
        <end position="299"/>
    </location>
</feature>